<gene>
    <name evidence="4" type="primary">ORF60721</name>
</gene>
<feature type="non-terminal residue" evidence="4">
    <location>
        <position position="1"/>
    </location>
</feature>
<evidence type="ECO:0000259" key="3">
    <source>
        <dbReference type="Pfam" id="PF13193"/>
    </source>
</evidence>
<keyword evidence="2" id="KW-0436">Ligase</keyword>
<dbReference type="GO" id="GO:0006631">
    <property type="term" value="P:fatty acid metabolic process"/>
    <property type="evidence" value="ECO:0007669"/>
    <property type="project" value="TreeGrafter"/>
</dbReference>
<dbReference type="InterPro" id="IPR025110">
    <property type="entry name" value="AMP-bd_C"/>
</dbReference>
<dbReference type="AlphaFoldDB" id="A0A0B6ZGX5"/>
<protein>
    <recommendedName>
        <fullName evidence="3">AMP-binding enzyme C-terminal domain-containing protein</fullName>
    </recommendedName>
</protein>
<reference evidence="4" key="1">
    <citation type="submission" date="2014-12" db="EMBL/GenBank/DDBJ databases">
        <title>Insight into the proteome of Arion vulgaris.</title>
        <authorList>
            <person name="Aradska J."/>
            <person name="Bulat T."/>
            <person name="Smidak R."/>
            <person name="Sarate P."/>
            <person name="Gangsoo J."/>
            <person name="Sialana F."/>
            <person name="Bilban M."/>
            <person name="Lubec G."/>
        </authorList>
    </citation>
    <scope>NUCLEOTIDE SEQUENCE</scope>
    <source>
        <tissue evidence="4">Skin</tissue>
    </source>
</reference>
<dbReference type="InterPro" id="IPR042099">
    <property type="entry name" value="ANL_N_sf"/>
</dbReference>
<name>A0A0B6ZGX5_9EUPU</name>
<dbReference type="PANTHER" id="PTHR43201">
    <property type="entry name" value="ACYL-COA SYNTHETASE"/>
    <property type="match status" value="1"/>
</dbReference>
<sequence>KDCACGRPPAGVQIRIVDQNMVDLPQGKEGNVLVKSENMFRHYYNFTPPEPVFTSDGWFIIHDRGVIDEKGILSVTGRQGDVVSQGVILIYLSWPEAVLSKCPDVREVAMVGVKDFNEDDIICACVVPRKGSGLTEESLLYFYNENFMSSLANSILKPHINLVIFYEALPLNPMGKLDKRKMRADAIEKLEQRK</sequence>
<evidence type="ECO:0000313" key="4">
    <source>
        <dbReference type="EMBL" id="CEK66940.1"/>
    </source>
</evidence>
<accession>A0A0B6ZGX5</accession>
<comment type="similarity">
    <text evidence="1">Belongs to the ATP-dependent AMP-binding enzyme family.</text>
</comment>
<feature type="domain" description="AMP-binding enzyme C-terminal" evidence="3">
    <location>
        <begin position="96"/>
        <end position="176"/>
    </location>
</feature>
<evidence type="ECO:0000256" key="1">
    <source>
        <dbReference type="ARBA" id="ARBA00006432"/>
    </source>
</evidence>
<dbReference type="Pfam" id="PF13193">
    <property type="entry name" value="AMP-binding_C"/>
    <property type="match status" value="1"/>
</dbReference>
<dbReference type="Gene3D" id="3.30.300.30">
    <property type="match status" value="1"/>
</dbReference>
<dbReference type="PANTHER" id="PTHR43201:SF5">
    <property type="entry name" value="MEDIUM-CHAIN ACYL-COA LIGASE ACSF2, MITOCHONDRIAL"/>
    <property type="match status" value="1"/>
</dbReference>
<dbReference type="Gene3D" id="3.40.50.12780">
    <property type="entry name" value="N-terminal domain of ligase-like"/>
    <property type="match status" value="1"/>
</dbReference>
<evidence type="ECO:0000256" key="2">
    <source>
        <dbReference type="ARBA" id="ARBA00022598"/>
    </source>
</evidence>
<dbReference type="SUPFAM" id="SSF56801">
    <property type="entry name" value="Acetyl-CoA synthetase-like"/>
    <property type="match status" value="1"/>
</dbReference>
<proteinExistence type="inferred from homology"/>
<dbReference type="EMBL" id="HACG01020075">
    <property type="protein sequence ID" value="CEK66940.1"/>
    <property type="molecule type" value="Transcribed_RNA"/>
</dbReference>
<dbReference type="GO" id="GO:0031956">
    <property type="term" value="F:medium-chain fatty acid-CoA ligase activity"/>
    <property type="evidence" value="ECO:0007669"/>
    <property type="project" value="TreeGrafter"/>
</dbReference>
<organism evidence="4">
    <name type="scientific">Arion vulgaris</name>
    <dbReference type="NCBI Taxonomy" id="1028688"/>
    <lineage>
        <taxon>Eukaryota</taxon>
        <taxon>Metazoa</taxon>
        <taxon>Spiralia</taxon>
        <taxon>Lophotrochozoa</taxon>
        <taxon>Mollusca</taxon>
        <taxon>Gastropoda</taxon>
        <taxon>Heterobranchia</taxon>
        <taxon>Euthyneura</taxon>
        <taxon>Panpulmonata</taxon>
        <taxon>Eupulmonata</taxon>
        <taxon>Stylommatophora</taxon>
        <taxon>Helicina</taxon>
        <taxon>Arionoidea</taxon>
        <taxon>Arionidae</taxon>
        <taxon>Arion</taxon>
    </lineage>
</organism>
<dbReference type="InterPro" id="IPR045851">
    <property type="entry name" value="AMP-bd_C_sf"/>
</dbReference>